<keyword evidence="7" id="KW-1133">Transmembrane helix</keyword>
<protein>
    <recommendedName>
        <fullName evidence="2">carbonic anhydrase</fullName>
        <ecNumber evidence="2">4.2.1.1</ecNumber>
    </recommendedName>
</protein>
<name>A0A6J1M5G1_DROHY</name>
<evidence type="ECO:0000256" key="1">
    <source>
        <dbReference type="ARBA" id="ARBA00010718"/>
    </source>
</evidence>
<sequence>MTEMIKNRFLYPLGYSSVKIDPFDYIVFTKFLVNINKVYAMLCTIIVLLMTTAFSCVHAKIDISWNYDKHGTDWPDKCFSGLRQSPINLLSEWEYSPNLNPIEFKNYCNATFNSTRIYNKGTTVSMKMENSIKRHMPHMYGAWLVGKYYVSELHFHWGSKEVGGSEHMINGKRLDVELHIVHKLQDLNAGAEQNSSGIAVVGILFEISRGKNMQPFFKTIFDSVTKVKKHNHGSYIPYMDLCPILSNVDLTDYFIYNGSLTTPDCREGVTWIVFRHPLKIFPNDAFKLWSLRDYRGKQLSNNFRNVMPLNNRKVYHFKGNAHFIKRLQLN</sequence>
<keyword evidence="7" id="KW-0472">Membrane</keyword>
<evidence type="ECO:0000313" key="9">
    <source>
        <dbReference type="Proteomes" id="UP000504633"/>
    </source>
</evidence>
<dbReference type="AlphaFoldDB" id="A0A6J1M5G1"/>
<comment type="catalytic activity">
    <reaction evidence="6">
        <text>hydrogencarbonate + H(+) = CO2 + H2O</text>
        <dbReference type="Rhea" id="RHEA:10748"/>
        <dbReference type="ChEBI" id="CHEBI:15377"/>
        <dbReference type="ChEBI" id="CHEBI:15378"/>
        <dbReference type="ChEBI" id="CHEBI:16526"/>
        <dbReference type="ChEBI" id="CHEBI:17544"/>
        <dbReference type="EC" id="4.2.1.1"/>
    </reaction>
</comment>
<evidence type="ECO:0000313" key="10">
    <source>
        <dbReference type="RefSeq" id="XP_023172088.2"/>
    </source>
</evidence>
<dbReference type="RefSeq" id="XP_023172088.2">
    <property type="nucleotide sequence ID" value="XM_023316320.2"/>
</dbReference>
<keyword evidence="7" id="KW-0812">Transmembrane</keyword>
<evidence type="ECO:0000259" key="8">
    <source>
        <dbReference type="PROSITE" id="PS51144"/>
    </source>
</evidence>
<dbReference type="KEGG" id="dhe:111600272"/>
<keyword evidence="4" id="KW-0862">Zinc</keyword>
<dbReference type="EC" id="4.2.1.1" evidence="2"/>
<dbReference type="CDD" id="cd00326">
    <property type="entry name" value="alpha_CA"/>
    <property type="match status" value="1"/>
</dbReference>
<evidence type="ECO:0000256" key="2">
    <source>
        <dbReference type="ARBA" id="ARBA00012925"/>
    </source>
</evidence>
<dbReference type="OMA" id="LSEWEYS"/>
<dbReference type="Pfam" id="PF00194">
    <property type="entry name" value="Carb_anhydrase"/>
    <property type="match status" value="1"/>
</dbReference>
<keyword evidence="9" id="KW-1185">Reference proteome</keyword>
<evidence type="ECO:0000256" key="6">
    <source>
        <dbReference type="ARBA" id="ARBA00048348"/>
    </source>
</evidence>
<evidence type="ECO:0000256" key="3">
    <source>
        <dbReference type="ARBA" id="ARBA00022723"/>
    </source>
</evidence>
<dbReference type="GeneID" id="111600272"/>
<keyword evidence="5" id="KW-0456">Lyase</keyword>
<dbReference type="SMART" id="SM01057">
    <property type="entry name" value="Carb_anhydrase"/>
    <property type="match status" value="1"/>
</dbReference>
<dbReference type="InterPro" id="IPR036398">
    <property type="entry name" value="CA_dom_sf"/>
</dbReference>
<evidence type="ECO:0000256" key="4">
    <source>
        <dbReference type="ARBA" id="ARBA00022833"/>
    </source>
</evidence>
<reference evidence="10" key="1">
    <citation type="submission" date="2025-08" db="UniProtKB">
        <authorList>
            <consortium name="RefSeq"/>
        </authorList>
    </citation>
    <scope>IDENTIFICATION</scope>
    <source>
        <strain evidence="10">15085-1641.00</strain>
        <tissue evidence="10">Whole body</tissue>
    </source>
</reference>
<dbReference type="InterPro" id="IPR001148">
    <property type="entry name" value="CA_dom"/>
</dbReference>
<dbReference type="PANTHER" id="PTHR18952:SF265">
    <property type="entry name" value="CARBONIC ANHYDRASE"/>
    <property type="match status" value="1"/>
</dbReference>
<dbReference type="Proteomes" id="UP000504633">
    <property type="component" value="Unplaced"/>
</dbReference>
<dbReference type="PROSITE" id="PS51144">
    <property type="entry name" value="ALPHA_CA_2"/>
    <property type="match status" value="1"/>
</dbReference>
<proteinExistence type="inferred from homology"/>
<dbReference type="Gene3D" id="3.10.200.10">
    <property type="entry name" value="Alpha carbonic anhydrase"/>
    <property type="match status" value="1"/>
</dbReference>
<comment type="similarity">
    <text evidence="1">Belongs to the alpha-carbonic anhydrase family.</text>
</comment>
<dbReference type="GO" id="GO:0004089">
    <property type="term" value="F:carbonate dehydratase activity"/>
    <property type="evidence" value="ECO:0007669"/>
    <property type="project" value="UniProtKB-EC"/>
</dbReference>
<gene>
    <name evidence="10" type="primary">LOC111600272</name>
</gene>
<dbReference type="PANTHER" id="PTHR18952">
    <property type="entry name" value="CARBONIC ANHYDRASE"/>
    <property type="match status" value="1"/>
</dbReference>
<keyword evidence="3" id="KW-0479">Metal-binding</keyword>
<organism evidence="9 10">
    <name type="scientific">Drosophila hydei</name>
    <name type="common">Fruit fly</name>
    <dbReference type="NCBI Taxonomy" id="7224"/>
    <lineage>
        <taxon>Eukaryota</taxon>
        <taxon>Metazoa</taxon>
        <taxon>Ecdysozoa</taxon>
        <taxon>Arthropoda</taxon>
        <taxon>Hexapoda</taxon>
        <taxon>Insecta</taxon>
        <taxon>Pterygota</taxon>
        <taxon>Neoptera</taxon>
        <taxon>Endopterygota</taxon>
        <taxon>Diptera</taxon>
        <taxon>Brachycera</taxon>
        <taxon>Muscomorpha</taxon>
        <taxon>Ephydroidea</taxon>
        <taxon>Drosophilidae</taxon>
        <taxon>Drosophila</taxon>
    </lineage>
</organism>
<accession>A0A6J1M5G1</accession>
<dbReference type="GO" id="GO:0008270">
    <property type="term" value="F:zinc ion binding"/>
    <property type="evidence" value="ECO:0007669"/>
    <property type="project" value="InterPro"/>
</dbReference>
<dbReference type="InterPro" id="IPR023561">
    <property type="entry name" value="Carbonic_anhydrase_a-class"/>
</dbReference>
<feature type="domain" description="Alpha-carbonic anhydrase" evidence="8">
    <location>
        <begin position="63"/>
        <end position="318"/>
    </location>
</feature>
<dbReference type="OrthoDB" id="429145at2759"/>
<evidence type="ECO:0000256" key="7">
    <source>
        <dbReference type="SAM" id="Phobius"/>
    </source>
</evidence>
<feature type="transmembrane region" description="Helical" evidence="7">
    <location>
        <begin position="38"/>
        <end position="59"/>
    </location>
</feature>
<evidence type="ECO:0000256" key="5">
    <source>
        <dbReference type="ARBA" id="ARBA00023239"/>
    </source>
</evidence>
<dbReference type="SUPFAM" id="SSF51069">
    <property type="entry name" value="Carbonic anhydrase"/>
    <property type="match status" value="1"/>
</dbReference>